<evidence type="ECO:0000313" key="1">
    <source>
        <dbReference type="EMBL" id="OBZ69709.1"/>
    </source>
</evidence>
<name>A0A1C7M070_GRIFR</name>
<accession>A0A1C7M070</accession>
<keyword evidence="2" id="KW-1185">Reference proteome</keyword>
<sequence>MRRNIVMWRDVERGHTPTRYVGLFALCGWSHSRVRPSSLNVVWMLFFTAYNKCVTIDLTKCEDKELR</sequence>
<dbReference type="Proteomes" id="UP000092993">
    <property type="component" value="Unassembled WGS sequence"/>
</dbReference>
<protein>
    <submittedName>
        <fullName evidence="1">Uncharacterized protein</fullName>
    </submittedName>
</protein>
<reference evidence="1 2" key="1">
    <citation type="submission" date="2016-03" db="EMBL/GenBank/DDBJ databases">
        <title>Whole genome sequencing of Grifola frondosa 9006-11.</title>
        <authorList>
            <person name="Min B."/>
            <person name="Park H."/>
            <person name="Kim J.-G."/>
            <person name="Cho H."/>
            <person name="Oh Y.-L."/>
            <person name="Kong W.-S."/>
            <person name="Choi I.-G."/>
        </authorList>
    </citation>
    <scope>NUCLEOTIDE SEQUENCE [LARGE SCALE GENOMIC DNA]</scope>
    <source>
        <strain evidence="1 2">9006-11</strain>
    </source>
</reference>
<dbReference type="EMBL" id="LUGG01000015">
    <property type="protein sequence ID" value="OBZ69709.1"/>
    <property type="molecule type" value="Genomic_DNA"/>
</dbReference>
<comment type="caution">
    <text evidence="1">The sequence shown here is derived from an EMBL/GenBank/DDBJ whole genome shotgun (WGS) entry which is preliminary data.</text>
</comment>
<gene>
    <name evidence="1" type="ORF">A0H81_10076</name>
</gene>
<organism evidence="1 2">
    <name type="scientific">Grifola frondosa</name>
    <name type="common">Maitake</name>
    <name type="synonym">Polyporus frondosus</name>
    <dbReference type="NCBI Taxonomy" id="5627"/>
    <lineage>
        <taxon>Eukaryota</taxon>
        <taxon>Fungi</taxon>
        <taxon>Dikarya</taxon>
        <taxon>Basidiomycota</taxon>
        <taxon>Agaricomycotina</taxon>
        <taxon>Agaricomycetes</taxon>
        <taxon>Polyporales</taxon>
        <taxon>Grifolaceae</taxon>
        <taxon>Grifola</taxon>
    </lineage>
</organism>
<dbReference type="AlphaFoldDB" id="A0A1C7M070"/>
<proteinExistence type="predicted"/>
<evidence type="ECO:0000313" key="2">
    <source>
        <dbReference type="Proteomes" id="UP000092993"/>
    </source>
</evidence>